<dbReference type="STRING" id="59748.PA0523"/>
<keyword evidence="6" id="KW-1133">Transmembrane helix</keyword>
<dbReference type="InterPro" id="IPR003960">
    <property type="entry name" value="ATPase_AAA_CS"/>
</dbReference>
<feature type="transmembrane region" description="Helical" evidence="6">
    <location>
        <begin position="2001"/>
        <end position="2021"/>
    </location>
</feature>
<dbReference type="eggNOG" id="COG0465">
    <property type="taxonomic scope" value="Bacteria"/>
</dbReference>
<evidence type="ECO:0000256" key="5">
    <source>
        <dbReference type="SAM" id="Coils"/>
    </source>
</evidence>
<dbReference type="Gene3D" id="3.40.50.300">
    <property type="entry name" value="P-loop containing nucleotide triphosphate hydrolases"/>
    <property type="match status" value="1"/>
</dbReference>
<evidence type="ECO:0000313" key="8">
    <source>
        <dbReference type="EMBL" id="CAM11857.1"/>
    </source>
</evidence>
<feature type="coiled-coil region" evidence="5">
    <location>
        <begin position="904"/>
        <end position="1160"/>
    </location>
</feature>
<dbReference type="SMART" id="SM00382">
    <property type="entry name" value="AAA"/>
    <property type="match status" value="1"/>
</dbReference>
<gene>
    <name evidence="8" type="ordered locus">PA0523</name>
</gene>
<dbReference type="KEGG" id="pal:PA0523"/>
<dbReference type="GO" id="GO:0016887">
    <property type="term" value="F:ATP hydrolysis activity"/>
    <property type="evidence" value="ECO:0007669"/>
    <property type="project" value="InterPro"/>
</dbReference>
<comment type="similarity">
    <text evidence="1 4">Belongs to the AAA ATPase family.</text>
</comment>
<dbReference type="EMBL" id="AM422018">
    <property type="protein sequence ID" value="CAM11857.1"/>
    <property type="molecule type" value="Genomic_DNA"/>
</dbReference>
<dbReference type="GO" id="GO:0005524">
    <property type="term" value="F:ATP binding"/>
    <property type="evidence" value="ECO:0007669"/>
    <property type="project" value="UniProtKB-KW"/>
</dbReference>
<dbReference type="PANTHER" id="PTHR23073">
    <property type="entry name" value="26S PROTEASOME REGULATORY SUBUNIT"/>
    <property type="match status" value="1"/>
</dbReference>
<dbReference type="PROSITE" id="PS00674">
    <property type="entry name" value="AAA"/>
    <property type="match status" value="1"/>
</dbReference>
<keyword evidence="8" id="KW-0131">Cell cycle</keyword>
<keyword evidence="2 4" id="KW-0547">Nucleotide-binding</keyword>
<feature type="coiled-coil region" evidence="5">
    <location>
        <begin position="185"/>
        <end position="864"/>
    </location>
</feature>
<dbReference type="eggNOG" id="COG1196">
    <property type="taxonomic scope" value="Bacteria"/>
</dbReference>
<feature type="coiled-coil region" evidence="5">
    <location>
        <begin position="1924"/>
        <end position="1977"/>
    </location>
</feature>
<organism evidence="8 9">
    <name type="scientific">Phytoplasma australiense</name>
    <dbReference type="NCBI Taxonomy" id="59748"/>
    <lineage>
        <taxon>Bacteria</taxon>
        <taxon>Bacillati</taxon>
        <taxon>Mycoplasmatota</taxon>
        <taxon>Mollicutes</taxon>
        <taxon>Acholeplasmatales</taxon>
        <taxon>Acholeplasmataceae</taxon>
        <taxon>Candidatus Phytoplasma</taxon>
        <taxon>16SrXII (Stolbur group)</taxon>
    </lineage>
</organism>
<evidence type="ECO:0000313" key="9">
    <source>
        <dbReference type="Proteomes" id="UP000008323"/>
    </source>
</evidence>
<protein>
    <submittedName>
        <fullName evidence="8">Putative peptidase M41 cell division protein</fullName>
    </submittedName>
</protein>
<dbReference type="GO" id="GO:0051301">
    <property type="term" value="P:cell division"/>
    <property type="evidence" value="ECO:0007669"/>
    <property type="project" value="UniProtKB-KW"/>
</dbReference>
<evidence type="ECO:0000256" key="6">
    <source>
        <dbReference type="SAM" id="Phobius"/>
    </source>
</evidence>
<evidence type="ECO:0000256" key="2">
    <source>
        <dbReference type="ARBA" id="ARBA00022741"/>
    </source>
</evidence>
<proteinExistence type="inferred from homology"/>
<keyword evidence="6" id="KW-0472">Membrane</keyword>
<evidence type="ECO:0000256" key="3">
    <source>
        <dbReference type="ARBA" id="ARBA00022840"/>
    </source>
</evidence>
<dbReference type="InterPro" id="IPR027417">
    <property type="entry name" value="P-loop_NTPase"/>
</dbReference>
<name>B1VA84_PHYAS</name>
<feature type="domain" description="AAA+ ATPase" evidence="7">
    <location>
        <begin position="1310"/>
        <end position="1448"/>
    </location>
</feature>
<evidence type="ECO:0000256" key="4">
    <source>
        <dbReference type="RuleBase" id="RU003651"/>
    </source>
</evidence>
<dbReference type="SUPFAM" id="SSF52540">
    <property type="entry name" value="P-loop containing nucleoside triphosphate hydrolases"/>
    <property type="match status" value="1"/>
</dbReference>
<dbReference type="Pfam" id="PF00004">
    <property type="entry name" value="AAA"/>
    <property type="match status" value="1"/>
</dbReference>
<dbReference type="InterPro" id="IPR050221">
    <property type="entry name" value="26S_Proteasome_ATPase"/>
</dbReference>
<dbReference type="InterPro" id="IPR003959">
    <property type="entry name" value="ATPase_AAA_core"/>
</dbReference>
<evidence type="ECO:0000259" key="7">
    <source>
        <dbReference type="SMART" id="SM00382"/>
    </source>
</evidence>
<evidence type="ECO:0000256" key="1">
    <source>
        <dbReference type="ARBA" id="ARBA00006914"/>
    </source>
</evidence>
<feature type="coiled-coil region" evidence="5">
    <location>
        <begin position="1193"/>
        <end position="1256"/>
    </location>
</feature>
<dbReference type="Proteomes" id="UP000008323">
    <property type="component" value="Chromosome"/>
</dbReference>
<reference evidence="8" key="1">
    <citation type="journal article" date="2008" name="J. Bacteriol.">
        <title>Comparative genome analysis of 'Candidatus Phytoplasma australiense' (subgroup tuf-Australia I; rp-A) and 'Ca. Phytoplasma asteris' strains OY-M and AY-WB.</title>
        <authorList>
            <person name="Tran-Nguyen L.T."/>
            <person name="Kube M."/>
            <person name="Schneider B."/>
            <person name="Reinhardt R."/>
            <person name="Gibb K.S."/>
        </authorList>
    </citation>
    <scope>NUCLEOTIDE SEQUENCE [LARGE SCALE GENOMIC DNA]</scope>
</reference>
<keyword evidence="3 4" id="KW-0067">ATP-binding</keyword>
<sequence>MKTKNKIFTYITILLLFLFIININAQVVSNYNKVNSIQNIDNFDIVKKLKRTFPELRNNNELLKKIIQIISQELQKNIYNEDEKKTNNLTNDLYLIEKYNLLSDFSSSIEQTTIDLDQALVVFVGNKNDYYNYNYYLNAKKNNFQASGDLFWHSWTPKNFSIVSKTYLQFFIDNYFHFFLQETQINHQREQIEEQISINNQLESKIAAKEKELLENQALTEQQKRELQNEISYFQNQLNEQEIKMNSLKANISDLETKLITQEREIQKITDINLVEKNNLKTEIQRQKNLISHNQNNFSNLESRYLILQADLQKKENVIKAQTAQLQNQETQINHQKEQIEAQISINNQLESKIAAKEKELLENKTLTEQQKRELQNEISYFQNQLNEQEVKMNSLKANISDLEKKLSTQEIEIQKITDINLVEKNKLKTEIQRQKNLISHNQNNFSNLESRYLILQADLQKKENVIKAQTAQLQNQATQINHQKEQIEAQILINNQLESKIAAKEKELLENKTLTEQQKRELQNEISYFQNQLNEQEVKMNSLKANISDLEKKLSTQEREIQKITDINLVEKNKLKTEIQRQKNLISHNQNNFSNLESRYLILQADLQKKENVIKAQTAQLQNQATQINHQKEQIEAQILINNQLESQIAAKEKELLENQALTEQQKRELQNEISYFQNQLNEQEVKMNSLKANISDLEKKLSTQEREIQKITDINLVEKNKLKTEIQRQKNLISHNQNNFSNLESRYLILQADLQKKENVIKAQTAQLQNQATQINHQKEQIEAQILINNQLESQIAAKEKELLENQALTEQQKRELQNEINYFQNQLNEQEVKMNSLKANISDLETKLSTQEREIQKITDINLVEKNKLKTEIQRQKSLISHNQNNFSNLESRYLSLKVELQKKENVIKAQTAQLQNQTTQINHQKEQIEAQISINNQLESKIAAKEKELLENQTLTEQQKRELQNEISYFQNQLNEQEVKMNSLKANISDLEKKLSTQEREIQKITDINLVEKNKLKTEIQRQKNLISHNQNNFSNLESRYLILQADLQKKENVIKAQTAQLQNQATQINHQKEQIEAQILINNQLESQIAAKEKELLENQALTEQQKRELQNEINYFQNQLNEQEVKMNSLKANISDLETKLSTQEREIQKITDINLVEKNKLKTEIQRQKSLISHNQNNFSNLESRYLILQADLQKKENVIQAQKENMKDFAQNAISKMNESQSNINNSIKDLTQQIIAANKLKEEEKKIINNSKSPKKFQVEVSKLPTLGEVIGFREEIEQLKDFLSYLKNPNKYNKIGVRKPPKGVLLYGPPGTGKTFLAKAIAKEANLPFFALNSSDFSKSYLGEGPKLINDVFEEARKKSPSIIFIDECESVFRSRISNKSSHSDHDNMIAAFLTQTEGFKTDPKHPVFLMGATNYKDEIDSAILSRFNRHIKVDLLNVSDRIKFIKTLANSYKIDIRAYQYLNKVIEITEKFGDDTLKTQRKLIDILDQAAIKAIQKHDHLNILPVDFQFSLSTQMNQNFNWENHEHNQYLLTDLENLKEYKNIPIQHIYRDTNAFHNNKGDKYFQFINNEPLSFHQKIYNSRNQKIKIINFSKNREQIKKFYGTLNFLPDELLGFYFEDETPNQEDTDIYEATTLEEFLDIRKKNTKKIYFIWKIDKISQNMDFAQKLIENINIKQPFLKNQKFLEEIYLSALRQDITFEEIQQIVENKIKEFKNILNKKINNPNIFSNSWLNQEELTTIITEEIDQNFEKPYYSINEIEKIVLDNVYQKILEDKKTKTKNKINELLNNLQINHPWFSQDTITSFKRLLYNKNNQLYLSPLNFQNINMETICNNFENIKNHHLIKIIDDEWVKKLNSFNFCHPSLTQKKIKKIITNKIKSELFSPETSLEKINEEIQKTIDEREIIILDEFQKEMSENIEQLLIERDFYKNASSNQITAIQKESLSLIKQELKKANSNENKIKQKIKKFITNYQITSSNSLLSYFKDKIILVVVVVVVVVSILLLGFVIRKRKK</sequence>
<keyword evidence="6" id="KW-0812">Transmembrane</keyword>
<dbReference type="InterPro" id="IPR003593">
    <property type="entry name" value="AAA+_ATPase"/>
</dbReference>
<accession>B1VA84</accession>
<keyword evidence="5" id="KW-0175">Coiled coil</keyword>
<keyword evidence="8" id="KW-0132">Cell division</keyword>